<keyword evidence="8 9" id="KW-0012">Acyltransferase</keyword>
<dbReference type="SUPFAM" id="SSF56317">
    <property type="entry name" value="Carbon-nitrogen hydrolase"/>
    <property type="match status" value="1"/>
</dbReference>
<comment type="pathway">
    <text evidence="9">Protein modification; lipoprotein biosynthesis (N-acyl transfer).</text>
</comment>
<dbReference type="GO" id="GO:0042158">
    <property type="term" value="P:lipoprotein biosynthetic process"/>
    <property type="evidence" value="ECO:0007669"/>
    <property type="project" value="UniProtKB-UniRule"/>
</dbReference>
<feature type="transmembrane region" description="Helical" evidence="9">
    <location>
        <begin position="70"/>
        <end position="94"/>
    </location>
</feature>
<dbReference type="Proteomes" id="UP000078390">
    <property type="component" value="Unassembled WGS sequence"/>
</dbReference>
<dbReference type="GO" id="GO:0005886">
    <property type="term" value="C:plasma membrane"/>
    <property type="evidence" value="ECO:0007669"/>
    <property type="project" value="UniProtKB-SubCell"/>
</dbReference>
<evidence type="ECO:0000256" key="8">
    <source>
        <dbReference type="ARBA" id="ARBA00023315"/>
    </source>
</evidence>
<dbReference type="HAMAP" id="MF_01148">
    <property type="entry name" value="Lnt"/>
    <property type="match status" value="1"/>
</dbReference>
<dbReference type="NCBIfam" id="TIGR00546">
    <property type="entry name" value="lnt"/>
    <property type="match status" value="1"/>
</dbReference>
<dbReference type="PANTHER" id="PTHR38686">
    <property type="entry name" value="APOLIPOPROTEIN N-ACYLTRANSFERASE"/>
    <property type="match status" value="1"/>
</dbReference>
<comment type="function">
    <text evidence="9">Catalyzes the phospholipid dependent N-acylation of the N-terminal cysteine of apolipoprotein, the last step in lipoprotein maturation.</text>
</comment>
<feature type="transmembrane region" description="Helical" evidence="9">
    <location>
        <begin position="106"/>
        <end position="128"/>
    </location>
</feature>
<dbReference type="GO" id="GO:0016410">
    <property type="term" value="F:N-acyltransferase activity"/>
    <property type="evidence" value="ECO:0007669"/>
    <property type="project" value="UniProtKB-UniRule"/>
</dbReference>
<comment type="subcellular location">
    <subcellularLocation>
        <location evidence="1 9">Cell membrane</location>
        <topology evidence="1 9">Multi-pass membrane protein</topology>
    </subcellularLocation>
</comment>
<feature type="transmembrane region" description="Helical" evidence="9">
    <location>
        <begin position="39"/>
        <end position="58"/>
    </location>
</feature>
<feature type="transmembrane region" description="Helical" evidence="9">
    <location>
        <begin position="181"/>
        <end position="200"/>
    </location>
</feature>
<keyword evidence="3 9" id="KW-1003">Cell membrane</keyword>
<dbReference type="InterPro" id="IPR036526">
    <property type="entry name" value="C-N_Hydrolase_sf"/>
</dbReference>
<dbReference type="PANTHER" id="PTHR38686:SF1">
    <property type="entry name" value="APOLIPOPROTEIN N-ACYLTRANSFERASE"/>
    <property type="match status" value="1"/>
</dbReference>
<name>A0A179D3F6_9BACT</name>
<dbReference type="CDD" id="cd07571">
    <property type="entry name" value="ALP_N-acyl_transferase"/>
    <property type="match status" value="1"/>
</dbReference>
<proteinExistence type="inferred from homology"/>
<feature type="transmembrane region" description="Helical" evidence="9">
    <location>
        <begin position="14"/>
        <end position="32"/>
    </location>
</feature>
<feature type="domain" description="CN hydrolase" evidence="10">
    <location>
        <begin position="214"/>
        <end position="458"/>
    </location>
</feature>
<evidence type="ECO:0000256" key="6">
    <source>
        <dbReference type="ARBA" id="ARBA00022989"/>
    </source>
</evidence>
<dbReference type="EMBL" id="LWLG01000009">
    <property type="protein sequence ID" value="OAQ20595.1"/>
    <property type="molecule type" value="Genomic_DNA"/>
</dbReference>
<reference evidence="11 12" key="1">
    <citation type="submission" date="2016-04" db="EMBL/GenBank/DDBJ databases">
        <title>Genome analysis of Thermosulfurimonas dismutans, the first thermophilic sulfur-disproportionating bacterium of the phylum Thermodesulfobacteria.</title>
        <authorList>
            <person name="Mardanov A.V."/>
            <person name="Beletsky A.V."/>
            <person name="Kadnikov V.V."/>
            <person name="Slobodkin A.I."/>
            <person name="Ravin N.V."/>
        </authorList>
    </citation>
    <scope>NUCLEOTIDE SEQUENCE [LARGE SCALE GENOMIC DNA]</scope>
    <source>
        <strain evidence="11 12">S95</strain>
    </source>
</reference>
<dbReference type="AlphaFoldDB" id="A0A179D3F6"/>
<dbReference type="InterPro" id="IPR003010">
    <property type="entry name" value="C-N_Hydrolase"/>
</dbReference>
<keyword evidence="7 9" id="KW-0472">Membrane</keyword>
<protein>
    <recommendedName>
        <fullName evidence="9">Apolipoprotein N-acyltransferase</fullName>
        <shortName evidence="9">ALP N-acyltransferase</shortName>
        <ecNumber evidence="9">2.3.1.269</ecNumber>
    </recommendedName>
</protein>
<keyword evidence="6 9" id="KW-1133">Transmembrane helix</keyword>
<gene>
    <name evidence="9" type="primary">lnt</name>
    <name evidence="11" type="ORF">TDIS_1364</name>
</gene>
<organism evidence="11 12">
    <name type="scientific">Thermosulfurimonas dismutans</name>
    <dbReference type="NCBI Taxonomy" id="999894"/>
    <lineage>
        <taxon>Bacteria</taxon>
        <taxon>Pseudomonadati</taxon>
        <taxon>Thermodesulfobacteriota</taxon>
        <taxon>Thermodesulfobacteria</taxon>
        <taxon>Thermodesulfobacteriales</taxon>
        <taxon>Thermodesulfobacteriaceae</taxon>
        <taxon>Thermosulfurimonas</taxon>
    </lineage>
</organism>
<dbReference type="InterPro" id="IPR004563">
    <property type="entry name" value="Apolipo_AcylTrfase"/>
</dbReference>
<dbReference type="UniPathway" id="UPA00666"/>
<dbReference type="PROSITE" id="PS50263">
    <property type="entry name" value="CN_HYDROLASE"/>
    <property type="match status" value="1"/>
</dbReference>
<evidence type="ECO:0000256" key="2">
    <source>
        <dbReference type="ARBA" id="ARBA00010065"/>
    </source>
</evidence>
<keyword evidence="5 9" id="KW-0812">Transmembrane</keyword>
<accession>A0A179D3F6</accession>
<comment type="catalytic activity">
    <reaction evidence="9">
        <text>N-terminal S-1,2-diacyl-sn-glyceryl-L-cysteinyl-[lipoprotein] + a glycerophospholipid = N-acyl-S-1,2-diacyl-sn-glyceryl-L-cysteinyl-[lipoprotein] + a 2-acyl-sn-glycero-3-phospholipid + H(+)</text>
        <dbReference type="Rhea" id="RHEA:48228"/>
        <dbReference type="Rhea" id="RHEA-COMP:14681"/>
        <dbReference type="Rhea" id="RHEA-COMP:14684"/>
        <dbReference type="ChEBI" id="CHEBI:15378"/>
        <dbReference type="ChEBI" id="CHEBI:136912"/>
        <dbReference type="ChEBI" id="CHEBI:140656"/>
        <dbReference type="ChEBI" id="CHEBI:140657"/>
        <dbReference type="ChEBI" id="CHEBI:140660"/>
        <dbReference type="EC" id="2.3.1.269"/>
    </reaction>
</comment>
<evidence type="ECO:0000256" key="5">
    <source>
        <dbReference type="ARBA" id="ARBA00022692"/>
    </source>
</evidence>
<dbReference type="InterPro" id="IPR045378">
    <property type="entry name" value="LNT_N"/>
</dbReference>
<evidence type="ECO:0000256" key="3">
    <source>
        <dbReference type="ARBA" id="ARBA00022475"/>
    </source>
</evidence>
<dbReference type="STRING" id="999894.TDIS_1364"/>
<dbReference type="PATRIC" id="fig|999894.6.peg.1361"/>
<comment type="caution">
    <text evidence="11">The sequence shown here is derived from an EMBL/GenBank/DDBJ whole genome shotgun (WGS) entry which is preliminary data.</text>
</comment>
<evidence type="ECO:0000256" key="7">
    <source>
        <dbReference type="ARBA" id="ARBA00023136"/>
    </source>
</evidence>
<dbReference type="Pfam" id="PF20154">
    <property type="entry name" value="LNT_N"/>
    <property type="match status" value="1"/>
</dbReference>
<evidence type="ECO:0000256" key="4">
    <source>
        <dbReference type="ARBA" id="ARBA00022679"/>
    </source>
</evidence>
<dbReference type="RefSeq" id="WP_161939496.1">
    <property type="nucleotide sequence ID" value="NZ_LWLG01000009.1"/>
</dbReference>
<evidence type="ECO:0000256" key="1">
    <source>
        <dbReference type="ARBA" id="ARBA00004651"/>
    </source>
</evidence>
<dbReference type="EC" id="2.3.1.269" evidence="9"/>
<comment type="similarity">
    <text evidence="2 9">Belongs to the CN hydrolase family. Apolipoprotein N-acyltransferase subfamily.</text>
</comment>
<feature type="transmembrane region" description="Helical" evidence="9">
    <location>
        <begin position="148"/>
        <end position="169"/>
    </location>
</feature>
<dbReference type="Gene3D" id="3.60.110.10">
    <property type="entry name" value="Carbon-nitrogen hydrolase"/>
    <property type="match status" value="1"/>
</dbReference>
<evidence type="ECO:0000313" key="12">
    <source>
        <dbReference type="Proteomes" id="UP000078390"/>
    </source>
</evidence>
<keyword evidence="4 9" id="KW-0808">Transferase</keyword>
<evidence type="ECO:0000259" key="10">
    <source>
        <dbReference type="PROSITE" id="PS50263"/>
    </source>
</evidence>
<sequence>MAGGLLLTLSFPKVAFYPLAFWALVPALLEAAEKGFRRAFLAGLFLGLVHFATLLYWLVSVMVRFGGFPWLAALSVHFLLAFYLALYPALTFGFSEILGFLRAPSLLHGIGFALLWVLFETLRGYLFTGFPWEPLGGALAPNPYLLQLAAHLGTHFLSFMLAFLNYAFFAVAKSGKRSLRILILAVLLILLDLLYGFLVVPKGMSSFPFKVALVQGNIPQDIKWQKGNEIQSLEKYLKLSRQALGCYPDLIVWPETAMPFFFPLDPLSRKLISGVKDLGVPVLFGAPRVEKEGGRYVMKNSLVALSPEGKIFGVYDKEHLVPFGEYVPFERHFPWLRNLAVASGNYEPGRGSGVIEVAGKKLGVLICFENVFPELSRKRVSAGAEVLLVVTNDAWFGESAALPQHFYQSVLRAVETRRYVIQVSNTGLSGIIDPYGRVILLGPINREWVGCFPDNFCPRPDNFCPKRN</sequence>
<dbReference type="Pfam" id="PF00795">
    <property type="entry name" value="CN_hydrolase"/>
    <property type="match status" value="1"/>
</dbReference>
<evidence type="ECO:0000256" key="9">
    <source>
        <dbReference type="HAMAP-Rule" id="MF_01148"/>
    </source>
</evidence>
<evidence type="ECO:0000313" key="11">
    <source>
        <dbReference type="EMBL" id="OAQ20595.1"/>
    </source>
</evidence>
<keyword evidence="12" id="KW-1185">Reference proteome</keyword>